<protein>
    <submittedName>
        <fullName evidence="1">Uncharacterized protein</fullName>
    </submittedName>
</protein>
<gene>
    <name evidence="1" type="primary">P0418B08.22</name>
</gene>
<proteinExistence type="predicted"/>
<name>Q69QJ4_ORYSJ</name>
<accession>Q69QJ4</accession>
<evidence type="ECO:0000313" key="1">
    <source>
        <dbReference type="EMBL" id="BAD33428.1"/>
    </source>
</evidence>
<evidence type="ECO:0000313" key="2">
    <source>
        <dbReference type="Proteomes" id="UP000000763"/>
    </source>
</evidence>
<dbReference type="Proteomes" id="UP000000763">
    <property type="component" value="Chromosome 9"/>
</dbReference>
<dbReference type="AlphaFoldDB" id="Q69QJ4"/>
<organism evidence="1 2">
    <name type="scientific">Oryza sativa subsp. japonica</name>
    <name type="common">Rice</name>
    <dbReference type="NCBI Taxonomy" id="39947"/>
    <lineage>
        <taxon>Eukaryota</taxon>
        <taxon>Viridiplantae</taxon>
        <taxon>Streptophyta</taxon>
        <taxon>Embryophyta</taxon>
        <taxon>Tracheophyta</taxon>
        <taxon>Spermatophyta</taxon>
        <taxon>Magnoliopsida</taxon>
        <taxon>Liliopsida</taxon>
        <taxon>Poales</taxon>
        <taxon>Poaceae</taxon>
        <taxon>BOP clade</taxon>
        <taxon>Oryzoideae</taxon>
        <taxon>Oryzeae</taxon>
        <taxon>Oryzinae</taxon>
        <taxon>Oryza</taxon>
        <taxon>Oryza sativa</taxon>
    </lineage>
</organism>
<sequence>MFNPEFLTVHHDHEHKSVSDRVVSESSAFDSKLSSEDLLHCTHRWRSTRLQVEHGPSSSFFSMGMCRHIRFCQCGSIPQLSETTIVSMRWLSETGSENINLG</sequence>
<dbReference type="EMBL" id="AP005420">
    <property type="protein sequence ID" value="BAD33428.1"/>
    <property type="molecule type" value="Genomic_DNA"/>
</dbReference>
<reference evidence="2" key="1">
    <citation type="journal article" date="2005" name="Nature">
        <title>The map-based sequence of the rice genome.</title>
        <authorList>
            <consortium name="International rice genome sequencing project (IRGSP)"/>
            <person name="Matsumoto T."/>
            <person name="Wu J."/>
            <person name="Kanamori H."/>
            <person name="Katayose Y."/>
            <person name="Fujisawa M."/>
            <person name="Namiki N."/>
            <person name="Mizuno H."/>
            <person name="Yamamoto K."/>
            <person name="Antonio B.A."/>
            <person name="Baba T."/>
            <person name="Sakata K."/>
            <person name="Nagamura Y."/>
            <person name="Aoki H."/>
            <person name="Arikawa K."/>
            <person name="Arita K."/>
            <person name="Bito T."/>
            <person name="Chiden Y."/>
            <person name="Fujitsuka N."/>
            <person name="Fukunaka R."/>
            <person name="Hamada M."/>
            <person name="Harada C."/>
            <person name="Hayashi A."/>
            <person name="Hijishita S."/>
            <person name="Honda M."/>
            <person name="Hosokawa S."/>
            <person name="Ichikawa Y."/>
            <person name="Idonuma A."/>
            <person name="Iijima M."/>
            <person name="Ikeda M."/>
            <person name="Ikeno M."/>
            <person name="Ito K."/>
            <person name="Ito S."/>
            <person name="Ito T."/>
            <person name="Ito Y."/>
            <person name="Ito Y."/>
            <person name="Iwabuchi A."/>
            <person name="Kamiya K."/>
            <person name="Karasawa W."/>
            <person name="Kurita K."/>
            <person name="Katagiri S."/>
            <person name="Kikuta A."/>
            <person name="Kobayashi H."/>
            <person name="Kobayashi N."/>
            <person name="Machita K."/>
            <person name="Maehara T."/>
            <person name="Masukawa M."/>
            <person name="Mizubayashi T."/>
            <person name="Mukai Y."/>
            <person name="Nagasaki H."/>
            <person name="Nagata Y."/>
            <person name="Naito S."/>
            <person name="Nakashima M."/>
            <person name="Nakama Y."/>
            <person name="Nakamichi Y."/>
            <person name="Nakamura M."/>
            <person name="Meguro A."/>
            <person name="Negishi M."/>
            <person name="Ohta I."/>
            <person name="Ohta T."/>
            <person name="Okamoto M."/>
            <person name="Ono N."/>
            <person name="Saji S."/>
            <person name="Sakaguchi M."/>
            <person name="Sakai K."/>
            <person name="Shibata M."/>
            <person name="Shimokawa T."/>
            <person name="Song J."/>
            <person name="Takazaki Y."/>
            <person name="Terasawa K."/>
            <person name="Tsugane M."/>
            <person name="Tsuji K."/>
            <person name="Ueda S."/>
            <person name="Waki K."/>
            <person name="Yamagata H."/>
            <person name="Yamamoto M."/>
            <person name="Yamamoto S."/>
            <person name="Yamane H."/>
            <person name="Yoshiki S."/>
            <person name="Yoshihara R."/>
            <person name="Yukawa K."/>
            <person name="Zhong H."/>
            <person name="Yano M."/>
            <person name="Yuan Q."/>
            <person name="Ouyang S."/>
            <person name="Liu J."/>
            <person name="Jones K.M."/>
            <person name="Gansberger K."/>
            <person name="Moffat K."/>
            <person name="Hill J."/>
            <person name="Bera J."/>
            <person name="Fadrosh D."/>
            <person name="Jin S."/>
            <person name="Johri S."/>
            <person name="Kim M."/>
            <person name="Overton L."/>
            <person name="Reardon M."/>
            <person name="Tsitrin T."/>
            <person name="Vuong H."/>
            <person name="Weaver B."/>
            <person name="Ciecko A."/>
            <person name="Tallon L."/>
            <person name="Jackson J."/>
            <person name="Pai G."/>
            <person name="Aken S.V."/>
            <person name="Utterback T."/>
            <person name="Reidmuller S."/>
            <person name="Feldblyum T."/>
            <person name="Hsiao J."/>
            <person name="Zismann V."/>
            <person name="Iobst S."/>
            <person name="de Vazeille A.R."/>
            <person name="Buell C.R."/>
            <person name="Ying K."/>
            <person name="Li Y."/>
            <person name="Lu T."/>
            <person name="Huang Y."/>
            <person name="Zhao Q."/>
            <person name="Feng Q."/>
            <person name="Zhang L."/>
            <person name="Zhu J."/>
            <person name="Weng Q."/>
            <person name="Mu J."/>
            <person name="Lu Y."/>
            <person name="Fan D."/>
            <person name="Liu Y."/>
            <person name="Guan J."/>
            <person name="Zhang Y."/>
            <person name="Yu S."/>
            <person name="Liu X."/>
            <person name="Zhang Y."/>
            <person name="Hong G."/>
            <person name="Han B."/>
            <person name="Choisne N."/>
            <person name="Demange N."/>
            <person name="Orjeda G."/>
            <person name="Samain S."/>
            <person name="Cattolico L."/>
            <person name="Pelletier E."/>
            <person name="Couloux A."/>
            <person name="Segurens B."/>
            <person name="Wincker P."/>
            <person name="D'Hont A."/>
            <person name="Scarpelli C."/>
            <person name="Weissenbach J."/>
            <person name="Salanoubat M."/>
            <person name="Quetier F."/>
            <person name="Yu Y."/>
            <person name="Kim H.R."/>
            <person name="Rambo T."/>
            <person name="Currie J."/>
            <person name="Collura K."/>
            <person name="Luo M."/>
            <person name="Yang T."/>
            <person name="Ammiraju J.S.S."/>
            <person name="Engler F."/>
            <person name="Soderlund C."/>
            <person name="Wing R.A."/>
            <person name="Palmer L.E."/>
            <person name="de la Bastide M."/>
            <person name="Spiegel L."/>
            <person name="Nascimento L."/>
            <person name="Zutavern T."/>
            <person name="O'Shaughnessy A."/>
            <person name="Dike S."/>
            <person name="Dedhia N."/>
            <person name="Preston R."/>
            <person name="Balija V."/>
            <person name="McCombie W.R."/>
            <person name="Chow T."/>
            <person name="Chen H."/>
            <person name="Chung M."/>
            <person name="Chen C."/>
            <person name="Shaw J."/>
            <person name="Wu H."/>
            <person name="Hsiao K."/>
            <person name="Chao Y."/>
            <person name="Chu M."/>
            <person name="Cheng C."/>
            <person name="Hour A."/>
            <person name="Lee P."/>
            <person name="Lin S."/>
            <person name="Lin Y."/>
            <person name="Liou J."/>
            <person name="Liu S."/>
            <person name="Hsing Y."/>
            <person name="Raghuvanshi S."/>
            <person name="Mohanty A."/>
            <person name="Bharti A.K."/>
            <person name="Gaur A."/>
            <person name="Gupta V."/>
            <person name="Kumar D."/>
            <person name="Ravi V."/>
            <person name="Vij S."/>
            <person name="Kapur A."/>
            <person name="Khurana P."/>
            <person name="Khurana P."/>
            <person name="Khurana J.P."/>
            <person name="Tyagi A.K."/>
            <person name="Gaikwad K."/>
            <person name="Singh A."/>
            <person name="Dalal V."/>
            <person name="Srivastava S."/>
            <person name="Dixit A."/>
            <person name="Pal A.K."/>
            <person name="Ghazi I.A."/>
            <person name="Yadav M."/>
            <person name="Pandit A."/>
            <person name="Bhargava A."/>
            <person name="Sureshbabu K."/>
            <person name="Batra K."/>
            <person name="Sharma T.R."/>
            <person name="Mohapatra T."/>
            <person name="Singh N.K."/>
            <person name="Messing J."/>
            <person name="Nelson A.B."/>
            <person name="Fuks G."/>
            <person name="Kavchok S."/>
            <person name="Keizer G."/>
            <person name="Linton E."/>
            <person name="Llaca V."/>
            <person name="Song R."/>
            <person name="Tanyolac B."/>
            <person name="Young S."/>
            <person name="Ho-Il K."/>
            <person name="Hahn J.H."/>
            <person name="Sangsakoo G."/>
            <person name="Vanavichit A."/>
            <person name="de Mattos Luiz.A.T."/>
            <person name="Zimmer P.D."/>
            <person name="Malone G."/>
            <person name="Dellagostin O."/>
            <person name="de Oliveira A.C."/>
            <person name="Bevan M."/>
            <person name="Bancroft I."/>
            <person name="Minx P."/>
            <person name="Cordum H."/>
            <person name="Wilson R."/>
            <person name="Cheng Z."/>
            <person name="Jin W."/>
            <person name="Jiang J."/>
            <person name="Leong S.A."/>
            <person name="Iwama H."/>
            <person name="Gojobori T."/>
            <person name="Itoh T."/>
            <person name="Niimura Y."/>
            <person name="Fujii Y."/>
            <person name="Habara T."/>
            <person name="Sakai H."/>
            <person name="Sato Y."/>
            <person name="Wilson G."/>
            <person name="Kumar K."/>
            <person name="McCouch S."/>
            <person name="Juretic N."/>
            <person name="Hoen D."/>
            <person name="Wright S."/>
            <person name="Bruskiewich R."/>
            <person name="Bureau T."/>
            <person name="Miyao A."/>
            <person name="Hirochika H."/>
            <person name="Nishikawa T."/>
            <person name="Kadowaki K."/>
            <person name="Sugiura M."/>
            <person name="Burr B."/>
            <person name="Sasaki T."/>
        </authorList>
    </citation>
    <scope>NUCLEOTIDE SEQUENCE [LARGE SCALE GENOMIC DNA]</scope>
    <source>
        <strain evidence="2">cv. Nipponbare</strain>
    </source>
</reference>
<reference evidence="2" key="2">
    <citation type="journal article" date="2008" name="Nucleic Acids Res.">
        <title>The rice annotation project database (RAP-DB): 2008 update.</title>
        <authorList>
            <consortium name="The rice annotation project (RAP)"/>
        </authorList>
    </citation>
    <scope>GENOME REANNOTATION</scope>
    <source>
        <strain evidence="2">cv. Nipponbare</strain>
    </source>
</reference>